<dbReference type="Proteomes" id="UP001215280">
    <property type="component" value="Unassembled WGS sequence"/>
</dbReference>
<dbReference type="AlphaFoldDB" id="A0AAD7HNE0"/>
<gene>
    <name evidence="1" type="ORF">DFH07DRAFT_783390</name>
</gene>
<proteinExistence type="predicted"/>
<name>A0AAD7HNE0_9AGAR</name>
<evidence type="ECO:0000313" key="2">
    <source>
        <dbReference type="Proteomes" id="UP001215280"/>
    </source>
</evidence>
<dbReference type="EMBL" id="JARJLG010000242">
    <property type="protein sequence ID" value="KAJ7723935.1"/>
    <property type="molecule type" value="Genomic_DNA"/>
</dbReference>
<keyword evidence="2" id="KW-1185">Reference proteome</keyword>
<evidence type="ECO:0000313" key="1">
    <source>
        <dbReference type="EMBL" id="KAJ7723935.1"/>
    </source>
</evidence>
<accession>A0AAD7HNE0</accession>
<organism evidence="1 2">
    <name type="scientific">Mycena maculata</name>
    <dbReference type="NCBI Taxonomy" id="230809"/>
    <lineage>
        <taxon>Eukaryota</taxon>
        <taxon>Fungi</taxon>
        <taxon>Dikarya</taxon>
        <taxon>Basidiomycota</taxon>
        <taxon>Agaricomycotina</taxon>
        <taxon>Agaricomycetes</taxon>
        <taxon>Agaricomycetidae</taxon>
        <taxon>Agaricales</taxon>
        <taxon>Marasmiineae</taxon>
        <taxon>Mycenaceae</taxon>
        <taxon>Mycena</taxon>
    </lineage>
</organism>
<protein>
    <submittedName>
        <fullName evidence="1">Uncharacterized protein</fullName>
    </submittedName>
</protein>
<reference evidence="1" key="1">
    <citation type="submission" date="2023-03" db="EMBL/GenBank/DDBJ databases">
        <title>Massive genome expansion in bonnet fungi (Mycena s.s.) driven by repeated elements and novel gene families across ecological guilds.</title>
        <authorList>
            <consortium name="Lawrence Berkeley National Laboratory"/>
            <person name="Harder C.B."/>
            <person name="Miyauchi S."/>
            <person name="Viragh M."/>
            <person name="Kuo A."/>
            <person name="Thoen E."/>
            <person name="Andreopoulos B."/>
            <person name="Lu D."/>
            <person name="Skrede I."/>
            <person name="Drula E."/>
            <person name="Henrissat B."/>
            <person name="Morin E."/>
            <person name="Kohler A."/>
            <person name="Barry K."/>
            <person name="LaButti K."/>
            <person name="Morin E."/>
            <person name="Salamov A."/>
            <person name="Lipzen A."/>
            <person name="Mereny Z."/>
            <person name="Hegedus B."/>
            <person name="Baldrian P."/>
            <person name="Stursova M."/>
            <person name="Weitz H."/>
            <person name="Taylor A."/>
            <person name="Grigoriev I.V."/>
            <person name="Nagy L.G."/>
            <person name="Martin F."/>
            <person name="Kauserud H."/>
        </authorList>
    </citation>
    <scope>NUCLEOTIDE SEQUENCE</scope>
    <source>
        <strain evidence="1">CBHHK188m</strain>
    </source>
</reference>
<comment type="caution">
    <text evidence="1">The sequence shown here is derived from an EMBL/GenBank/DDBJ whole genome shotgun (WGS) entry which is preliminary data.</text>
</comment>
<sequence>MKISTEAEAAAVEQRLRKMLLEFNIDPDATFAILIQTRSFISGSIGTAVLATVRFKPNDVDVYCPVEHETTMVNFVEQVLGFTPEKSRDDAYPEYGVLHRIYWYRKGKANLNLMIVQGEDAALAVFHFHLTIVMNIVCGNGVYCAYPEMMEERVGVLNSSVINGRVRVSRTKNCMYKYRGRGFTFQPWDPKTRCIIECELHQCQVDADCPGTTRSIHDEYGKFYPINREDSRLGNNKDNAENEAPMQNHSVEWRLGGPACLPDGAYQSRFARVA</sequence>